<dbReference type="CDD" id="cd06170">
    <property type="entry name" value="LuxR_C_like"/>
    <property type="match status" value="1"/>
</dbReference>
<dbReference type="InterPro" id="IPR036388">
    <property type="entry name" value="WH-like_DNA-bd_sf"/>
</dbReference>
<dbReference type="Pfam" id="PF01590">
    <property type="entry name" value="GAF"/>
    <property type="match status" value="1"/>
</dbReference>
<gene>
    <name evidence="5" type="ORF">WJX68_23585</name>
</gene>
<dbReference type="InterPro" id="IPR003018">
    <property type="entry name" value="GAF"/>
</dbReference>
<dbReference type="RefSeq" id="WP_340294842.1">
    <property type="nucleotide sequence ID" value="NZ_JBBJUP010000025.1"/>
</dbReference>
<sequence length="280" mass="29362">MLHDDSVARALDSVLGRRLHELRSTTGLPVVFGGATRALGPDRQLTISRLIGTLGDSLRLLSVPAGRGLGGAAMARRAPCRVRDYATTAGITHDYDHAVVEHERLSSILAYPVVVHGTVHGVVYAASRESRPIGDVAVRNAGVVAATIGRDTAALLERRDGPAPAETPGGSSGGAIRELASLIAATSDPQLRDRLVRIHHGLTGVAPDPEPRTTPAPRLLAPREIETLRHVEVGATNAEIAARLGITVPTVKAYLHSAMRKLDAGNRARAVIAARAAGLL</sequence>
<dbReference type="SUPFAM" id="SSF46894">
    <property type="entry name" value="C-terminal effector domain of the bipartite response regulators"/>
    <property type="match status" value="1"/>
</dbReference>
<dbReference type="SUPFAM" id="SSF55781">
    <property type="entry name" value="GAF domain-like"/>
    <property type="match status" value="1"/>
</dbReference>
<dbReference type="Proteomes" id="UP001364211">
    <property type="component" value="Unassembled WGS sequence"/>
</dbReference>
<keyword evidence="1" id="KW-0805">Transcription regulation</keyword>
<keyword evidence="2" id="KW-0238">DNA-binding</keyword>
<dbReference type="InterPro" id="IPR000792">
    <property type="entry name" value="Tscrpt_reg_LuxR_C"/>
</dbReference>
<evidence type="ECO:0000256" key="3">
    <source>
        <dbReference type="ARBA" id="ARBA00023163"/>
    </source>
</evidence>
<name>A0ABU8TDA3_9PSEU</name>
<evidence type="ECO:0000313" key="6">
    <source>
        <dbReference type="Proteomes" id="UP001364211"/>
    </source>
</evidence>
<proteinExistence type="predicted"/>
<dbReference type="SMART" id="SM00421">
    <property type="entry name" value="HTH_LUXR"/>
    <property type="match status" value="1"/>
</dbReference>
<dbReference type="PROSITE" id="PS50043">
    <property type="entry name" value="HTH_LUXR_2"/>
    <property type="match status" value="1"/>
</dbReference>
<dbReference type="PANTHER" id="PTHR44688:SF16">
    <property type="entry name" value="DNA-BINDING TRANSCRIPTIONAL ACTIVATOR DEVR_DOSR"/>
    <property type="match status" value="1"/>
</dbReference>
<organism evidence="5 6">
    <name type="scientific">Pseudonocardia spirodelae</name>
    <dbReference type="NCBI Taxonomy" id="3133431"/>
    <lineage>
        <taxon>Bacteria</taxon>
        <taxon>Bacillati</taxon>
        <taxon>Actinomycetota</taxon>
        <taxon>Actinomycetes</taxon>
        <taxon>Pseudonocardiales</taxon>
        <taxon>Pseudonocardiaceae</taxon>
        <taxon>Pseudonocardia</taxon>
    </lineage>
</organism>
<dbReference type="Pfam" id="PF00196">
    <property type="entry name" value="GerE"/>
    <property type="match status" value="1"/>
</dbReference>
<dbReference type="InterPro" id="IPR029016">
    <property type="entry name" value="GAF-like_dom_sf"/>
</dbReference>
<protein>
    <submittedName>
        <fullName evidence="5">Helix-turn-helix transcriptional regulator</fullName>
    </submittedName>
</protein>
<dbReference type="PRINTS" id="PR00038">
    <property type="entry name" value="HTHLUXR"/>
</dbReference>
<keyword evidence="3" id="KW-0804">Transcription</keyword>
<dbReference type="PROSITE" id="PS00622">
    <property type="entry name" value="HTH_LUXR_1"/>
    <property type="match status" value="1"/>
</dbReference>
<feature type="domain" description="HTH luxR-type" evidence="4">
    <location>
        <begin position="213"/>
        <end position="278"/>
    </location>
</feature>
<dbReference type="Gene3D" id="3.30.450.40">
    <property type="match status" value="1"/>
</dbReference>
<reference evidence="5 6" key="1">
    <citation type="submission" date="2024-03" db="EMBL/GenBank/DDBJ databases">
        <title>Draft genome sequence of Pseudonocardia sp. DW16-2.</title>
        <authorList>
            <person name="Duangmal K."/>
        </authorList>
    </citation>
    <scope>NUCLEOTIDE SEQUENCE [LARGE SCALE GENOMIC DNA]</scope>
    <source>
        <strain evidence="5 6">DW16-2</strain>
    </source>
</reference>
<evidence type="ECO:0000256" key="2">
    <source>
        <dbReference type="ARBA" id="ARBA00023125"/>
    </source>
</evidence>
<dbReference type="InterPro" id="IPR016032">
    <property type="entry name" value="Sig_transdc_resp-reg_C-effctor"/>
</dbReference>
<dbReference type="EMBL" id="JBBJUP010000025">
    <property type="protein sequence ID" value="MEJ8281934.1"/>
    <property type="molecule type" value="Genomic_DNA"/>
</dbReference>
<evidence type="ECO:0000259" key="4">
    <source>
        <dbReference type="PROSITE" id="PS50043"/>
    </source>
</evidence>
<dbReference type="Gene3D" id="1.10.10.10">
    <property type="entry name" value="Winged helix-like DNA-binding domain superfamily/Winged helix DNA-binding domain"/>
    <property type="match status" value="1"/>
</dbReference>
<evidence type="ECO:0000256" key="1">
    <source>
        <dbReference type="ARBA" id="ARBA00023015"/>
    </source>
</evidence>
<comment type="caution">
    <text evidence="5">The sequence shown here is derived from an EMBL/GenBank/DDBJ whole genome shotgun (WGS) entry which is preliminary data.</text>
</comment>
<accession>A0ABU8TDA3</accession>
<dbReference type="PANTHER" id="PTHR44688">
    <property type="entry name" value="DNA-BINDING TRANSCRIPTIONAL ACTIVATOR DEVR_DOSR"/>
    <property type="match status" value="1"/>
</dbReference>
<keyword evidence="6" id="KW-1185">Reference proteome</keyword>
<evidence type="ECO:0000313" key="5">
    <source>
        <dbReference type="EMBL" id="MEJ8281934.1"/>
    </source>
</evidence>